<dbReference type="EMBL" id="KV454005">
    <property type="protein sequence ID" value="ODQ45492.1"/>
    <property type="molecule type" value="Genomic_DNA"/>
</dbReference>
<protein>
    <recommendedName>
        <fullName evidence="4">SET domain-containing protein</fullName>
    </recommendedName>
</protein>
<dbReference type="OrthoDB" id="341421at2759"/>
<keyword evidence="2" id="KW-0808">Transferase</keyword>
<dbReference type="InterPro" id="IPR044429">
    <property type="entry name" value="SETD4_SET"/>
</dbReference>
<feature type="domain" description="SET" evidence="4">
    <location>
        <begin position="25"/>
        <end position="289"/>
    </location>
</feature>
<dbReference type="RefSeq" id="XP_019016605.1">
    <property type="nucleotide sequence ID" value="XM_019161541.1"/>
</dbReference>
<dbReference type="Pfam" id="PF00856">
    <property type="entry name" value="SET"/>
    <property type="match status" value="1"/>
</dbReference>
<dbReference type="InterPro" id="IPR050600">
    <property type="entry name" value="SETD3_SETD6_MTase"/>
</dbReference>
<gene>
    <name evidence="5" type="ORF">PICMEDRAFT_173145</name>
</gene>
<keyword evidence="6" id="KW-1185">Reference proteome</keyword>
<dbReference type="CDD" id="cd19177">
    <property type="entry name" value="SET_SETD4"/>
    <property type="match status" value="1"/>
</dbReference>
<evidence type="ECO:0000259" key="4">
    <source>
        <dbReference type="PROSITE" id="PS50280"/>
    </source>
</evidence>
<reference evidence="5 6" key="1">
    <citation type="journal article" date="2016" name="Proc. Natl. Acad. Sci. U.S.A.">
        <title>Comparative genomics of biotechnologically important yeasts.</title>
        <authorList>
            <person name="Riley R."/>
            <person name="Haridas S."/>
            <person name="Wolfe K.H."/>
            <person name="Lopes M.R."/>
            <person name="Hittinger C.T."/>
            <person name="Goeker M."/>
            <person name="Salamov A.A."/>
            <person name="Wisecaver J.H."/>
            <person name="Long T.M."/>
            <person name="Calvey C.H."/>
            <person name="Aerts A.L."/>
            <person name="Barry K.W."/>
            <person name="Choi C."/>
            <person name="Clum A."/>
            <person name="Coughlan A.Y."/>
            <person name="Deshpande S."/>
            <person name="Douglass A.P."/>
            <person name="Hanson S.J."/>
            <person name="Klenk H.-P."/>
            <person name="LaButti K.M."/>
            <person name="Lapidus A."/>
            <person name="Lindquist E.A."/>
            <person name="Lipzen A.M."/>
            <person name="Meier-Kolthoff J.P."/>
            <person name="Ohm R.A."/>
            <person name="Otillar R.P."/>
            <person name="Pangilinan J.L."/>
            <person name="Peng Y."/>
            <person name="Rokas A."/>
            <person name="Rosa C.A."/>
            <person name="Scheuner C."/>
            <person name="Sibirny A.A."/>
            <person name="Slot J.C."/>
            <person name="Stielow J.B."/>
            <person name="Sun H."/>
            <person name="Kurtzman C.P."/>
            <person name="Blackwell M."/>
            <person name="Grigoriev I.V."/>
            <person name="Jeffries T.W."/>
        </authorList>
    </citation>
    <scope>NUCLEOTIDE SEQUENCE [LARGE SCALE GENOMIC DNA]</scope>
    <source>
        <strain evidence="5 6">NRRL Y-2026</strain>
    </source>
</reference>
<evidence type="ECO:0000313" key="5">
    <source>
        <dbReference type="EMBL" id="ODQ45492.1"/>
    </source>
</evidence>
<proteinExistence type="predicted"/>
<dbReference type="Gene3D" id="3.90.1410.10">
    <property type="entry name" value="set domain protein methyltransferase, domain 1"/>
    <property type="match status" value="1"/>
</dbReference>
<dbReference type="AlphaFoldDB" id="A0A1E3NH94"/>
<dbReference type="PROSITE" id="PS50280">
    <property type="entry name" value="SET"/>
    <property type="match status" value="1"/>
</dbReference>
<dbReference type="InterPro" id="IPR001214">
    <property type="entry name" value="SET_dom"/>
</dbReference>
<dbReference type="Proteomes" id="UP000094455">
    <property type="component" value="Unassembled WGS sequence"/>
</dbReference>
<accession>A0A1E3NH94</accession>
<sequence>MDLSKVKQLTDWLKSTSKEKASISARIRVVDEISLGRCITTDEAVKKNELLLSVPNQFLLNYTTVLQHLSYSNNGIDQFLRKRILQFNNRVYATNADEITFLYSKLDCEKLLSLTSHQLLTLFICLERKRHESSFWYPLFSCFPELNEYKAIPMTWNLKIASEHHVKLFGLLPRSVLNHAKSQSNQFYSDIETIGSVLKEQDVILTESEYLWAWLAINTRCLYYKLPKYLPITEKTESEASNITLVPFVDFINHRCDESNCLARVSKSGYEVLATGNISIGTHLWFTYGPHNDEFLQSEYGFSTSKMTEKTWDYTSFNRYNTIDLSPIITKLLCSTTKKKIYTWLKQTRYYDDYTLGVENISSTKDGKVKISVKPSYRTRIALASLTERNEDFYYDSSQDNIECPPNLRKFYEGFNDGEYYKKTEAVLLDKILAKIKQEIGLKLEALSKLDTAGSVEHVAVENLLSNQKFLLNSFD</sequence>
<dbReference type="InterPro" id="IPR046341">
    <property type="entry name" value="SET_dom_sf"/>
</dbReference>
<evidence type="ECO:0000313" key="6">
    <source>
        <dbReference type="Proteomes" id="UP000094455"/>
    </source>
</evidence>
<dbReference type="STRING" id="763406.A0A1E3NH94"/>
<dbReference type="GO" id="GO:0016279">
    <property type="term" value="F:protein-lysine N-methyltransferase activity"/>
    <property type="evidence" value="ECO:0007669"/>
    <property type="project" value="InterPro"/>
</dbReference>
<organism evidence="5 6">
    <name type="scientific">Pichia membranifaciens NRRL Y-2026</name>
    <dbReference type="NCBI Taxonomy" id="763406"/>
    <lineage>
        <taxon>Eukaryota</taxon>
        <taxon>Fungi</taxon>
        <taxon>Dikarya</taxon>
        <taxon>Ascomycota</taxon>
        <taxon>Saccharomycotina</taxon>
        <taxon>Pichiomycetes</taxon>
        <taxon>Pichiales</taxon>
        <taxon>Pichiaceae</taxon>
        <taxon>Pichia</taxon>
    </lineage>
</organism>
<keyword evidence="1" id="KW-0489">Methyltransferase</keyword>
<evidence type="ECO:0000256" key="3">
    <source>
        <dbReference type="ARBA" id="ARBA00022691"/>
    </source>
</evidence>
<keyword evidence="3" id="KW-0949">S-adenosyl-L-methionine</keyword>
<dbReference type="PANTHER" id="PTHR13271">
    <property type="entry name" value="UNCHARACTERIZED PUTATIVE METHYLTRANSFERASE"/>
    <property type="match status" value="1"/>
</dbReference>
<dbReference type="GeneID" id="30178228"/>
<name>A0A1E3NH94_9ASCO</name>
<evidence type="ECO:0000256" key="1">
    <source>
        <dbReference type="ARBA" id="ARBA00022603"/>
    </source>
</evidence>
<evidence type="ECO:0000256" key="2">
    <source>
        <dbReference type="ARBA" id="ARBA00022679"/>
    </source>
</evidence>
<dbReference type="GO" id="GO:0032259">
    <property type="term" value="P:methylation"/>
    <property type="evidence" value="ECO:0007669"/>
    <property type="project" value="UniProtKB-KW"/>
</dbReference>
<dbReference type="PANTHER" id="PTHR13271:SF47">
    <property type="entry name" value="ACTIN-HISTIDINE N-METHYLTRANSFERASE"/>
    <property type="match status" value="1"/>
</dbReference>
<dbReference type="SUPFAM" id="SSF82199">
    <property type="entry name" value="SET domain"/>
    <property type="match status" value="1"/>
</dbReference>